<evidence type="ECO:0000256" key="1">
    <source>
        <dbReference type="SAM" id="MobiDB-lite"/>
    </source>
</evidence>
<sequence length="335" mass="35890">MTAPQVTPPDTATSNSKLLRAAIWVAIGALIAAAIVCVIMVLLGSANGIVGRAFLTILLMVAFSGVALLDTYLAPRRPVWFALTSMVVWVVTLLIGAIMIWLPFRSFFEDQYGGGAGRFLAFLLIVLILQLGVLHVRLYVKAWHRHRATFTNIVAWVTIVLVALLALALVFPLMLREWVRFYDIYWRLTVAIAILAAVGTALVPLVNALLAPHRGAAHPTAPQGWPTYADGFTPLPVLPDGQPDWNAYYTGYPTQVYQGVDAAAAAPAPAWPAPEQAPAIAPEPVAQPYADPYGAPASPDWPAPTPPSVQPPVAQPPAAPGYEGFPPPPPLPGQR</sequence>
<evidence type="ECO:0000313" key="4">
    <source>
        <dbReference type="Proteomes" id="UP001214553"/>
    </source>
</evidence>
<reference evidence="3 4" key="1">
    <citation type="submission" date="2023-03" db="EMBL/GenBank/DDBJ databases">
        <title>Genome sequence of Microbacterium sp. KACC 23027.</title>
        <authorList>
            <person name="Kim S."/>
            <person name="Heo J."/>
            <person name="Kwon S.-W."/>
        </authorList>
    </citation>
    <scope>NUCLEOTIDE SEQUENCE [LARGE SCALE GENOMIC DNA]</scope>
    <source>
        <strain evidence="3 4">KACC 23027</strain>
    </source>
</reference>
<feature type="compositionally biased region" description="Low complexity" evidence="1">
    <location>
        <begin position="272"/>
        <end position="288"/>
    </location>
</feature>
<feature type="transmembrane region" description="Helical" evidence="2">
    <location>
        <begin position="21"/>
        <end position="43"/>
    </location>
</feature>
<dbReference type="RefSeq" id="WP_275278997.1">
    <property type="nucleotide sequence ID" value="NZ_CP119108.1"/>
</dbReference>
<feature type="compositionally biased region" description="Pro residues" evidence="1">
    <location>
        <begin position="299"/>
        <end position="335"/>
    </location>
</feature>
<organism evidence="3 4">
    <name type="scientific">Microbacterium horticulturae</name>
    <dbReference type="NCBI Taxonomy" id="3028316"/>
    <lineage>
        <taxon>Bacteria</taxon>
        <taxon>Bacillati</taxon>
        <taxon>Actinomycetota</taxon>
        <taxon>Actinomycetes</taxon>
        <taxon>Micrococcales</taxon>
        <taxon>Microbacteriaceae</taxon>
        <taxon>Microbacterium</taxon>
    </lineage>
</organism>
<evidence type="ECO:0000313" key="3">
    <source>
        <dbReference type="EMBL" id="WEG09674.1"/>
    </source>
</evidence>
<keyword evidence="2" id="KW-0472">Membrane</keyword>
<keyword evidence="4" id="KW-1185">Reference proteome</keyword>
<keyword evidence="2" id="KW-0812">Transmembrane</keyword>
<gene>
    <name evidence="3" type="ORF">PU630_03650</name>
</gene>
<evidence type="ECO:0000256" key="2">
    <source>
        <dbReference type="SAM" id="Phobius"/>
    </source>
</evidence>
<feature type="transmembrane region" description="Helical" evidence="2">
    <location>
        <begin position="152"/>
        <end position="172"/>
    </location>
</feature>
<name>A0ABY8BZQ8_9MICO</name>
<feature type="transmembrane region" description="Helical" evidence="2">
    <location>
        <begin position="184"/>
        <end position="210"/>
    </location>
</feature>
<dbReference type="EMBL" id="CP119108">
    <property type="protein sequence ID" value="WEG09674.1"/>
    <property type="molecule type" value="Genomic_DNA"/>
</dbReference>
<feature type="region of interest" description="Disordered" evidence="1">
    <location>
        <begin position="272"/>
        <end position="335"/>
    </location>
</feature>
<proteinExistence type="predicted"/>
<feature type="transmembrane region" description="Helical" evidence="2">
    <location>
        <begin position="116"/>
        <end position="140"/>
    </location>
</feature>
<keyword evidence="2" id="KW-1133">Transmembrane helix</keyword>
<accession>A0ABY8BZQ8</accession>
<feature type="transmembrane region" description="Helical" evidence="2">
    <location>
        <begin position="49"/>
        <end position="69"/>
    </location>
</feature>
<feature type="transmembrane region" description="Helical" evidence="2">
    <location>
        <begin position="81"/>
        <end position="104"/>
    </location>
</feature>
<dbReference type="Proteomes" id="UP001214553">
    <property type="component" value="Chromosome"/>
</dbReference>
<protein>
    <submittedName>
        <fullName evidence="3">Uncharacterized protein</fullName>
    </submittedName>
</protein>